<evidence type="ECO:0000313" key="3">
    <source>
        <dbReference type="Proteomes" id="UP001153620"/>
    </source>
</evidence>
<organism evidence="2 3">
    <name type="scientific">Chironomus riparius</name>
    <dbReference type="NCBI Taxonomy" id="315576"/>
    <lineage>
        <taxon>Eukaryota</taxon>
        <taxon>Metazoa</taxon>
        <taxon>Ecdysozoa</taxon>
        <taxon>Arthropoda</taxon>
        <taxon>Hexapoda</taxon>
        <taxon>Insecta</taxon>
        <taxon>Pterygota</taxon>
        <taxon>Neoptera</taxon>
        <taxon>Endopterygota</taxon>
        <taxon>Diptera</taxon>
        <taxon>Nematocera</taxon>
        <taxon>Chironomoidea</taxon>
        <taxon>Chironomidae</taxon>
        <taxon>Chironominae</taxon>
        <taxon>Chironomus</taxon>
    </lineage>
</organism>
<dbReference type="AlphaFoldDB" id="A0A9P0JAM4"/>
<feature type="region of interest" description="Disordered" evidence="1">
    <location>
        <begin position="61"/>
        <end position="109"/>
    </location>
</feature>
<gene>
    <name evidence="2" type="ORF">CHIRRI_LOCUS14164</name>
</gene>
<reference evidence="2" key="1">
    <citation type="submission" date="2022-01" db="EMBL/GenBank/DDBJ databases">
        <authorList>
            <person name="King R."/>
        </authorList>
    </citation>
    <scope>NUCLEOTIDE SEQUENCE</scope>
</reference>
<name>A0A9P0JAM4_9DIPT</name>
<feature type="compositionally biased region" description="Polar residues" evidence="1">
    <location>
        <begin position="88"/>
        <end position="109"/>
    </location>
</feature>
<reference evidence="2" key="2">
    <citation type="submission" date="2022-10" db="EMBL/GenBank/DDBJ databases">
        <authorList>
            <consortium name="ENA_rothamsted_submissions"/>
            <consortium name="culmorum"/>
            <person name="King R."/>
        </authorList>
    </citation>
    <scope>NUCLEOTIDE SEQUENCE</scope>
</reference>
<keyword evidence="3" id="KW-1185">Reference proteome</keyword>
<proteinExistence type="predicted"/>
<evidence type="ECO:0000256" key="1">
    <source>
        <dbReference type="SAM" id="MobiDB-lite"/>
    </source>
</evidence>
<protein>
    <submittedName>
        <fullName evidence="2">Uncharacterized protein</fullName>
    </submittedName>
</protein>
<dbReference type="Proteomes" id="UP001153620">
    <property type="component" value="Chromosome 4"/>
</dbReference>
<sequence length="109" mass="12527">MAVAAKNVAMKSSKIKWLRDFIRNIRLDFRFGDNRTSETLGTQHVTIPRIYEMVPDVPPPPVIRPEEWEQSIGTRDNQGLGSVRRNNEIFQTSSTNPPTNRQESYEISP</sequence>
<dbReference type="EMBL" id="OU895880">
    <property type="protein sequence ID" value="CAH1734875.1"/>
    <property type="molecule type" value="Genomic_DNA"/>
</dbReference>
<feature type="compositionally biased region" description="Polar residues" evidence="1">
    <location>
        <begin position="71"/>
        <end position="80"/>
    </location>
</feature>
<evidence type="ECO:0000313" key="2">
    <source>
        <dbReference type="EMBL" id="CAH1734875.1"/>
    </source>
</evidence>
<accession>A0A9P0JAM4</accession>